<organism evidence="1">
    <name type="scientific">Candidatus Methanogaster sp. ANME-2c ERB4</name>
    <dbReference type="NCBI Taxonomy" id="2759911"/>
    <lineage>
        <taxon>Archaea</taxon>
        <taxon>Methanobacteriati</taxon>
        <taxon>Methanobacteriota</taxon>
        <taxon>Stenosarchaea group</taxon>
        <taxon>Methanomicrobia</taxon>
        <taxon>Methanosarcinales</taxon>
        <taxon>ANME-2 cluster</taxon>
        <taxon>Candidatus Methanogasteraceae</taxon>
        <taxon>Candidatus Methanogaster</taxon>
    </lineage>
</organism>
<reference evidence="1" key="1">
    <citation type="submission" date="2020-06" db="EMBL/GenBank/DDBJ databases">
        <title>Unique genomic features of the anaerobic methanotrophic archaea.</title>
        <authorList>
            <person name="Chadwick G.L."/>
            <person name="Skennerton C.T."/>
            <person name="Laso-Perez R."/>
            <person name="Leu A.O."/>
            <person name="Speth D.R."/>
            <person name="Yu H."/>
            <person name="Morgan-Lang C."/>
            <person name="Hatzenpichler R."/>
            <person name="Goudeau D."/>
            <person name="Malmstrom R."/>
            <person name="Brazelton W.J."/>
            <person name="Woyke T."/>
            <person name="Hallam S.J."/>
            <person name="Tyson G.W."/>
            <person name="Wegener G."/>
            <person name="Boetius A."/>
            <person name="Orphan V."/>
        </authorList>
    </citation>
    <scope>NUCLEOTIDE SEQUENCE</scope>
</reference>
<proteinExistence type="predicted"/>
<gene>
    <name evidence="1" type="ORF">OCBBGKCP_00005</name>
</gene>
<protein>
    <submittedName>
        <fullName evidence="1">Uncharacterized protein</fullName>
    </submittedName>
</protein>
<sequence length="232" mass="26162">MWQHAPDDGFKYAIITYYILTTDEVNMEAKLRRADIVLIASAHNPSIMAPQWLKDESLILEEPSHFVHTPDLAIFESESFSLVVDHHRLQIAVKKQDTGSLESLANIVSNYVKLLPHIPYKALGLNFVWTIEVDDGEELPKIELNINKNDLMSIFGGTEVSCGGIIYTRKESYMLKVVIEPQGGGTLVHNFNYNYELEDMSVGGIVKLIDNFLTMKEDSSSIVKGLYRVGEQ</sequence>
<evidence type="ECO:0000313" key="1">
    <source>
        <dbReference type="EMBL" id="QNO49448.1"/>
    </source>
</evidence>
<name>A0A7G9YN64_9EURY</name>
<dbReference type="AlphaFoldDB" id="A0A7G9YN64"/>
<accession>A0A7G9YN64</accession>
<dbReference type="EMBL" id="MT631380">
    <property type="protein sequence ID" value="QNO49448.1"/>
    <property type="molecule type" value="Genomic_DNA"/>
</dbReference>